<gene>
    <name evidence="1" type="ORF">E5331_10315</name>
</gene>
<protein>
    <submittedName>
        <fullName evidence="1">NlpC/P60 family protein</fullName>
    </submittedName>
</protein>
<accession>A0AC61RLF6</accession>
<reference evidence="1" key="1">
    <citation type="submission" date="2019-04" db="EMBL/GenBank/DDBJ databases">
        <title>Microbes associate with the intestines of laboratory mice.</title>
        <authorList>
            <person name="Navarre W."/>
            <person name="Wong E."/>
            <person name="Huang K."/>
            <person name="Tropini C."/>
            <person name="Ng K."/>
            <person name="Yu B."/>
        </authorList>
    </citation>
    <scope>NUCLEOTIDE SEQUENCE</scope>
    <source>
        <strain evidence="1">NM04_E33</strain>
    </source>
</reference>
<sequence>MNIKRYGIANLMLGVACMMVLSFSTGCSSSKNATKRPPVQVERADGNGKSRQKGNSGLKGKRKRIVDEALTWVGTPYKYASNKKGKGTDCSGLVITVYEEVVGKKLPRNSREQAEYCRKLSERSVKPGDLVFFATGRDSKKISHVGIMIDDTRFVHASTKKGVIISDMLTDYYRRTFRMYGRVPE</sequence>
<keyword evidence="2" id="KW-1185">Reference proteome</keyword>
<proteinExistence type="predicted"/>
<evidence type="ECO:0000313" key="2">
    <source>
        <dbReference type="Proteomes" id="UP000306319"/>
    </source>
</evidence>
<dbReference type="Proteomes" id="UP000306319">
    <property type="component" value="Unassembled WGS sequence"/>
</dbReference>
<evidence type="ECO:0000313" key="1">
    <source>
        <dbReference type="EMBL" id="TGY78476.1"/>
    </source>
</evidence>
<dbReference type="EMBL" id="SRYB01000013">
    <property type="protein sequence ID" value="TGY78476.1"/>
    <property type="molecule type" value="Genomic_DNA"/>
</dbReference>
<name>A0AC61RLF6_9BACT</name>
<comment type="caution">
    <text evidence="1">The sequence shown here is derived from an EMBL/GenBank/DDBJ whole genome shotgun (WGS) entry which is preliminary data.</text>
</comment>
<organism evidence="1 2">
    <name type="scientific">Lepagella muris</name>
    <dbReference type="NCBI Taxonomy" id="3032870"/>
    <lineage>
        <taxon>Bacteria</taxon>
        <taxon>Pseudomonadati</taxon>
        <taxon>Bacteroidota</taxon>
        <taxon>Bacteroidia</taxon>
        <taxon>Bacteroidales</taxon>
        <taxon>Muribaculaceae</taxon>
        <taxon>Lepagella</taxon>
    </lineage>
</organism>